<dbReference type="EMBL" id="JAPHEH010000001">
    <property type="protein sequence ID" value="MDG4476634.1"/>
    <property type="molecule type" value="Genomic_DNA"/>
</dbReference>
<dbReference type="AlphaFoldDB" id="A0A9X4RMD1"/>
<keyword evidence="2" id="KW-1185">Reference proteome</keyword>
<dbReference type="Proteomes" id="UP001154240">
    <property type="component" value="Unassembled WGS sequence"/>
</dbReference>
<accession>A0A9X4RMD1</accession>
<proteinExistence type="predicted"/>
<reference evidence="1" key="1">
    <citation type="journal article" date="2022" name="bioRxiv">
        <title>Thiovibrio frasassiensisgen. nov., sp. nov., an autotrophic, elemental sulfur disproportionating bacterium isolated from sulfidic karst sediment, and proposal of Thiovibrionaceae fam. nov.</title>
        <authorList>
            <person name="Aronson H."/>
            <person name="Thomas C."/>
            <person name="Bhattacharyya M."/>
            <person name="Eckstein S."/>
            <person name="Jensen S."/>
            <person name="Barco R."/>
            <person name="Macalady J."/>
            <person name="Amend J."/>
        </authorList>
    </citation>
    <scope>NUCLEOTIDE SEQUENCE</scope>
    <source>
        <strain evidence="1">RS19-109</strain>
    </source>
</reference>
<protein>
    <recommendedName>
        <fullName evidence="3">CopG family transcriptional regulator</fullName>
    </recommendedName>
</protein>
<evidence type="ECO:0000313" key="2">
    <source>
        <dbReference type="Proteomes" id="UP001154240"/>
    </source>
</evidence>
<sequence length="91" mass="10147">MRNKKQETITFKADEALAEALHKVPNRSEFIRNAILNALENGCPLCQGTGILTTEQRTHWAKFLNTHSLQKCDACKAVHLVCGSNDSPCQH</sequence>
<gene>
    <name evidence="1" type="ORF">OLX77_10775</name>
</gene>
<organism evidence="1 2">
    <name type="scientific">Thiovibrio frasassiensis</name>
    <dbReference type="NCBI Taxonomy" id="2984131"/>
    <lineage>
        <taxon>Bacteria</taxon>
        <taxon>Pseudomonadati</taxon>
        <taxon>Thermodesulfobacteriota</taxon>
        <taxon>Desulfobulbia</taxon>
        <taxon>Desulfobulbales</taxon>
        <taxon>Thiovibrionaceae</taxon>
        <taxon>Thiovibrio</taxon>
    </lineage>
</organism>
<dbReference type="CDD" id="cd22231">
    <property type="entry name" value="RHH_NikR_HicB-like"/>
    <property type="match status" value="1"/>
</dbReference>
<name>A0A9X4RMD1_9BACT</name>
<evidence type="ECO:0008006" key="3">
    <source>
        <dbReference type="Google" id="ProtNLM"/>
    </source>
</evidence>
<dbReference type="RefSeq" id="WP_307633600.1">
    <property type="nucleotide sequence ID" value="NZ_JAPHEH010000001.1"/>
</dbReference>
<evidence type="ECO:0000313" key="1">
    <source>
        <dbReference type="EMBL" id="MDG4476634.1"/>
    </source>
</evidence>
<comment type="caution">
    <text evidence="1">The sequence shown here is derived from an EMBL/GenBank/DDBJ whole genome shotgun (WGS) entry which is preliminary data.</text>
</comment>
<reference evidence="1" key="2">
    <citation type="submission" date="2022-10" db="EMBL/GenBank/DDBJ databases">
        <authorList>
            <person name="Aronson H.S."/>
        </authorList>
    </citation>
    <scope>NUCLEOTIDE SEQUENCE</scope>
    <source>
        <strain evidence="1">RS19-109</strain>
    </source>
</reference>